<proteinExistence type="predicted"/>
<feature type="region of interest" description="Disordered" evidence="1">
    <location>
        <begin position="1"/>
        <end position="23"/>
    </location>
</feature>
<dbReference type="EMBL" id="JASZZN010000029">
    <property type="protein sequence ID" value="MDM4018961.1"/>
    <property type="molecule type" value="Genomic_DNA"/>
</dbReference>
<name>A0ABT7PS75_9BACT</name>
<protein>
    <recommendedName>
        <fullName evidence="4">DUF3150 domain-containing protein</fullName>
    </recommendedName>
</protein>
<evidence type="ECO:0000313" key="2">
    <source>
        <dbReference type="EMBL" id="MDM4018961.1"/>
    </source>
</evidence>
<keyword evidence="3" id="KW-1185">Reference proteome</keyword>
<organism evidence="2 3">
    <name type="scientific">Roseiconus lacunae</name>
    <dbReference type="NCBI Taxonomy" id="2605694"/>
    <lineage>
        <taxon>Bacteria</taxon>
        <taxon>Pseudomonadati</taxon>
        <taxon>Planctomycetota</taxon>
        <taxon>Planctomycetia</taxon>
        <taxon>Pirellulales</taxon>
        <taxon>Pirellulaceae</taxon>
        <taxon>Roseiconus</taxon>
    </lineage>
</organism>
<reference evidence="2 3" key="1">
    <citation type="submission" date="2023-06" db="EMBL/GenBank/DDBJ databases">
        <title>Roseiconus lacunae JC819 isolated from Gulf of Mannar region, Tamil Nadu.</title>
        <authorList>
            <person name="Pk S."/>
            <person name="Ch S."/>
            <person name="Ch V.R."/>
        </authorList>
    </citation>
    <scope>NUCLEOTIDE SEQUENCE [LARGE SCALE GENOMIC DNA]</scope>
    <source>
        <strain evidence="2 3">JC819</strain>
    </source>
</reference>
<dbReference type="RefSeq" id="WP_289166980.1">
    <property type="nucleotide sequence ID" value="NZ_JASZZN010000029.1"/>
</dbReference>
<evidence type="ECO:0000256" key="1">
    <source>
        <dbReference type="SAM" id="MobiDB-lite"/>
    </source>
</evidence>
<comment type="caution">
    <text evidence="2">The sequence shown here is derived from an EMBL/GenBank/DDBJ whole genome shotgun (WGS) entry which is preliminary data.</text>
</comment>
<dbReference type="Proteomes" id="UP001239462">
    <property type="component" value="Unassembled WGS sequence"/>
</dbReference>
<sequence>MSTILESPFSDTETNNKISTAEQLRSESAAVRLHIRWPGVRKSLSRQHQQRAANTFDAEIKSVSISKKLLDTRHPAFRAATAVRSQAVKYWKSNTLPYIEPGVRLLRRREMQTFELCMSSLRNDLADAVETLDGHYDELIDQARERLGDLFDRSDYADRLGDLFGIEWDYPSSSPPDYLLQISPRLYNRECERMKARFEDAITMAEQAFAEELSQLVGHLAERLSGGADGSQKVFRDSAVTNLVEFFDRFERLNIRSNEQLDELVAQARRIISGKQAESLRSNDNLREQIASDLSRVEMSLDGWLTDRPRRSIMRRSR</sequence>
<gene>
    <name evidence="2" type="ORF">QTN89_26140</name>
</gene>
<evidence type="ECO:0000313" key="3">
    <source>
        <dbReference type="Proteomes" id="UP001239462"/>
    </source>
</evidence>
<evidence type="ECO:0008006" key="4">
    <source>
        <dbReference type="Google" id="ProtNLM"/>
    </source>
</evidence>
<accession>A0ABT7PS75</accession>